<gene>
    <name evidence="1" type="ORF">BFF78_11430</name>
</gene>
<evidence type="ECO:0000313" key="1">
    <source>
        <dbReference type="EMBL" id="AOR31575.1"/>
    </source>
</evidence>
<sequence length="400" mass="43115">MDHHTPGVTAVRDPADTDTLASLLRRATRLPHLASRYAPFLREGSAPALADLPVMTREDLARATEEALSLPDGAGPALLWADGGTLADPALTLLPADMFAPDVRTVWNPLRPSDVLANLHPPGRLSQDHYFYNRLAAESGATALALGRLPDGGHEDWLDLLARLGVTAVAAPPEAMERLLGGTAAGRPVPWLRTLLLGGATHDTTPDWLIAERFPYTETWRLYGTPSTGATGHRGPQCLLDVYHPLPHQHVEFADGRLLVTSLHPDRNPPLIRYRTADRGEPATCTCGLPGPALRVFGSAEPYVRLHGRAVSALELVCLAVATGEVTAAQVAVDRGQRLQLRVRLAPGVPDDHHTHAWIRFRVLEGHLTLAACVDERPDAFEVVAVEELDGAAVLVTEDP</sequence>
<dbReference type="Gene3D" id="3.40.50.12780">
    <property type="entry name" value="N-terminal domain of ligase-like"/>
    <property type="match status" value="1"/>
</dbReference>
<dbReference type="KEGG" id="spun:BFF78_11430"/>
<evidence type="ECO:0000313" key="2">
    <source>
        <dbReference type="Proteomes" id="UP000094960"/>
    </source>
</evidence>
<dbReference type="EMBL" id="CP017248">
    <property type="protein sequence ID" value="AOR31575.1"/>
    <property type="molecule type" value="Genomic_DNA"/>
</dbReference>
<organism evidence="1 2">
    <name type="scientific">Streptomyces fodineus</name>
    <dbReference type="NCBI Taxonomy" id="1904616"/>
    <lineage>
        <taxon>Bacteria</taxon>
        <taxon>Bacillati</taxon>
        <taxon>Actinomycetota</taxon>
        <taxon>Actinomycetes</taxon>
        <taxon>Kitasatosporales</taxon>
        <taxon>Streptomycetaceae</taxon>
        <taxon>Streptomyces</taxon>
    </lineage>
</organism>
<dbReference type="InterPro" id="IPR042099">
    <property type="entry name" value="ANL_N_sf"/>
</dbReference>
<protein>
    <recommendedName>
        <fullName evidence="3">AMP-dependent synthetase/ligase domain-containing protein</fullName>
    </recommendedName>
</protein>
<dbReference type="AlphaFoldDB" id="A0A1D7Y7J3"/>
<keyword evidence="2" id="KW-1185">Reference proteome</keyword>
<reference evidence="2" key="1">
    <citation type="submission" date="2016-09" db="EMBL/GenBank/DDBJ databases">
        <title>Streptomyces puniciscabiei strain:TW1S1 Genome sequencing and assembly.</title>
        <authorList>
            <person name="Kim M.-K."/>
            <person name="Kim S.B."/>
        </authorList>
    </citation>
    <scope>NUCLEOTIDE SEQUENCE [LARGE SCALE GENOMIC DNA]</scope>
    <source>
        <strain evidence="2">TW1S1</strain>
    </source>
</reference>
<dbReference type="SUPFAM" id="SSF56801">
    <property type="entry name" value="Acetyl-CoA synthetase-like"/>
    <property type="match status" value="1"/>
</dbReference>
<dbReference type="Proteomes" id="UP000094960">
    <property type="component" value="Chromosome"/>
</dbReference>
<proteinExistence type="predicted"/>
<name>A0A1D7Y7J3_9ACTN</name>
<evidence type="ECO:0008006" key="3">
    <source>
        <dbReference type="Google" id="ProtNLM"/>
    </source>
</evidence>
<accession>A0A1D7Y7J3</accession>